<accession>A0ACB9ZJB5</accession>
<evidence type="ECO:0000313" key="1">
    <source>
        <dbReference type="EMBL" id="KAI5647737.1"/>
    </source>
</evidence>
<name>A0ACB9ZJB5_CATRO</name>
<dbReference type="EMBL" id="CM044708">
    <property type="protein sequence ID" value="KAI5647737.1"/>
    <property type="molecule type" value="Genomic_DNA"/>
</dbReference>
<proteinExistence type="predicted"/>
<reference evidence="2" key="1">
    <citation type="journal article" date="2023" name="Nat. Plants">
        <title>Single-cell RNA sequencing provides a high-resolution roadmap for understanding the multicellular compartmentation of specialized metabolism.</title>
        <authorList>
            <person name="Sun S."/>
            <person name="Shen X."/>
            <person name="Li Y."/>
            <person name="Li Y."/>
            <person name="Wang S."/>
            <person name="Li R."/>
            <person name="Zhang H."/>
            <person name="Shen G."/>
            <person name="Guo B."/>
            <person name="Wei J."/>
            <person name="Xu J."/>
            <person name="St-Pierre B."/>
            <person name="Chen S."/>
            <person name="Sun C."/>
        </authorList>
    </citation>
    <scope>NUCLEOTIDE SEQUENCE [LARGE SCALE GENOMIC DNA]</scope>
</reference>
<protein>
    <submittedName>
        <fullName evidence="1">Uncharacterized protein</fullName>
    </submittedName>
</protein>
<organism evidence="1 2">
    <name type="scientific">Catharanthus roseus</name>
    <name type="common">Madagascar periwinkle</name>
    <name type="synonym">Vinca rosea</name>
    <dbReference type="NCBI Taxonomy" id="4058"/>
    <lineage>
        <taxon>Eukaryota</taxon>
        <taxon>Viridiplantae</taxon>
        <taxon>Streptophyta</taxon>
        <taxon>Embryophyta</taxon>
        <taxon>Tracheophyta</taxon>
        <taxon>Spermatophyta</taxon>
        <taxon>Magnoliopsida</taxon>
        <taxon>eudicotyledons</taxon>
        <taxon>Gunneridae</taxon>
        <taxon>Pentapetalae</taxon>
        <taxon>asterids</taxon>
        <taxon>lamiids</taxon>
        <taxon>Gentianales</taxon>
        <taxon>Apocynaceae</taxon>
        <taxon>Rauvolfioideae</taxon>
        <taxon>Vinceae</taxon>
        <taxon>Catharanthinae</taxon>
        <taxon>Catharanthus</taxon>
    </lineage>
</organism>
<comment type="caution">
    <text evidence="1">The sequence shown here is derived from an EMBL/GenBank/DDBJ whole genome shotgun (WGS) entry which is preliminary data.</text>
</comment>
<keyword evidence="2" id="KW-1185">Reference proteome</keyword>
<evidence type="ECO:0000313" key="2">
    <source>
        <dbReference type="Proteomes" id="UP001060085"/>
    </source>
</evidence>
<sequence>MVLLQPNTSSPHGSPTPLLCLRPSDAESSEEITDIASNPIHHLSPLPLTLSFTNLTYTIKEPKTKVLLNDISGEAHNGEILAVLGPSGSGKSTLIDALAYRKKKGSLKGIINLNGKRLDSNLHKVISSYVMQNDLLFPMLTIEETLTFAAELKLPPNLSKSEKQKRVQDLIDKLDLRNAFQTMIGDESHRGISGGERRRVSIGIEIIQDPILLFLDEPITGLDSTSAFTVVKVIQRISKTGSIVIMSIHQPSFRVLGLLNQLMFLSNGEIVYNGYAGNLSSYLSDFGYSVPVDQNPSEAALDLICDLNQTIPNGIKAMVEFNRTWQRQNIVKRAVSEKAIISSIPRKKLVFGAFANPFWMEILVLLKRSFLNSSRLPELLITRFGITLLTATIFASLCWQLDISPQGNTERIRFLGFAVTTVFYLSAEGWGSSLQERNIIMRETSTNSYRKSSYLISHGFSWIPSLLLLSIAFSTITFCGVGLDGGFKGFLFYFGIIFGSFWTGNSFVTLMIELVPQVFLGFTTIVASLSCFLFFCGLYISRDRIPSYWIWFHYLSIKKYPYQALMQNQYGDVLQSKCFVRAIQAFDNNNLVVDLARGELKEEILKSISLTLGKNLTGSTCITTGADILKDRGITDLSKWQSFWITIGWGFFFRLLCYLALLRGNNYRRK</sequence>
<dbReference type="Proteomes" id="UP001060085">
    <property type="component" value="Linkage Group LG08"/>
</dbReference>
<gene>
    <name evidence="1" type="ORF">M9H77_33742</name>
</gene>